<dbReference type="EMBL" id="ARXS01000013">
    <property type="protein sequence ID" value="MCU5783159.1"/>
    <property type="molecule type" value="Genomic_DNA"/>
</dbReference>
<sequence length="101" mass="10728">MVDSVCINTGSVEISISGNIISVAFDDVAGIHAYALEVPASLLTFVVLATESGYNLEVRSDMAGWSPFLRELGEHLPLKVRDLPGLIGQLTADAPVAELYP</sequence>
<protein>
    <submittedName>
        <fullName evidence="1">Uncharacterized protein</fullName>
    </submittedName>
</protein>
<name>A0ABT2R097_9GAMM</name>
<dbReference type="Proteomes" id="UP001064106">
    <property type="component" value="Unassembled WGS sequence"/>
</dbReference>
<proteinExistence type="predicted"/>
<organism evidence="1 2">
    <name type="scientific">Alloalcanivorax balearicus MACL04</name>
    <dbReference type="NCBI Taxonomy" id="1177182"/>
    <lineage>
        <taxon>Bacteria</taxon>
        <taxon>Pseudomonadati</taxon>
        <taxon>Pseudomonadota</taxon>
        <taxon>Gammaproteobacteria</taxon>
        <taxon>Oceanospirillales</taxon>
        <taxon>Alcanivoracaceae</taxon>
        <taxon>Alloalcanivorax</taxon>
    </lineage>
</organism>
<gene>
    <name evidence="1" type="ORF">MA04_02459</name>
</gene>
<dbReference type="RefSeq" id="WP_262460745.1">
    <property type="nucleotide sequence ID" value="NZ_ARXS01000013.1"/>
</dbReference>
<evidence type="ECO:0000313" key="1">
    <source>
        <dbReference type="EMBL" id="MCU5783159.1"/>
    </source>
</evidence>
<accession>A0ABT2R097</accession>
<comment type="caution">
    <text evidence="1">The sequence shown here is derived from an EMBL/GenBank/DDBJ whole genome shotgun (WGS) entry which is preliminary data.</text>
</comment>
<evidence type="ECO:0000313" key="2">
    <source>
        <dbReference type="Proteomes" id="UP001064106"/>
    </source>
</evidence>
<keyword evidence="2" id="KW-1185">Reference proteome</keyword>
<reference evidence="1" key="1">
    <citation type="submission" date="2012-09" db="EMBL/GenBank/DDBJ databases">
        <title>Genome Sequence of alkane-degrading Bacterium Alcanivorax balearicus MACL04.</title>
        <authorList>
            <person name="Lai Q."/>
            <person name="Shao Z."/>
        </authorList>
    </citation>
    <scope>NUCLEOTIDE SEQUENCE</scope>
    <source>
        <strain evidence="1">MACL04</strain>
    </source>
</reference>